<evidence type="ECO:0000313" key="1">
    <source>
        <dbReference type="EMBL" id="KAF7840225.1"/>
    </source>
</evidence>
<dbReference type="Proteomes" id="UP000634136">
    <property type="component" value="Unassembled WGS sequence"/>
</dbReference>
<dbReference type="AlphaFoldDB" id="A0A835CHG6"/>
<name>A0A835CHG6_9FABA</name>
<evidence type="ECO:0000313" key="2">
    <source>
        <dbReference type="Proteomes" id="UP000634136"/>
    </source>
</evidence>
<accession>A0A835CHG6</accession>
<organism evidence="1 2">
    <name type="scientific">Senna tora</name>
    <dbReference type="NCBI Taxonomy" id="362788"/>
    <lineage>
        <taxon>Eukaryota</taxon>
        <taxon>Viridiplantae</taxon>
        <taxon>Streptophyta</taxon>
        <taxon>Embryophyta</taxon>
        <taxon>Tracheophyta</taxon>
        <taxon>Spermatophyta</taxon>
        <taxon>Magnoliopsida</taxon>
        <taxon>eudicotyledons</taxon>
        <taxon>Gunneridae</taxon>
        <taxon>Pentapetalae</taxon>
        <taxon>rosids</taxon>
        <taxon>fabids</taxon>
        <taxon>Fabales</taxon>
        <taxon>Fabaceae</taxon>
        <taxon>Caesalpinioideae</taxon>
        <taxon>Cassia clade</taxon>
        <taxon>Senna</taxon>
    </lineage>
</organism>
<protein>
    <submittedName>
        <fullName evidence="1">Uncharacterized protein</fullName>
    </submittedName>
</protein>
<keyword evidence="2" id="KW-1185">Reference proteome</keyword>
<sequence length="33" mass="4090">MKWNEERKTDLRSWTPRLIVIEEGPQRAEIEYD</sequence>
<gene>
    <name evidence="1" type="ORF">G2W53_008707</name>
</gene>
<dbReference type="EMBL" id="JAAIUW010000003">
    <property type="protein sequence ID" value="KAF7840225.1"/>
    <property type="molecule type" value="Genomic_DNA"/>
</dbReference>
<proteinExistence type="predicted"/>
<reference evidence="1" key="1">
    <citation type="submission" date="2020-09" db="EMBL/GenBank/DDBJ databases">
        <title>Genome-Enabled Discovery of Anthraquinone Biosynthesis in Senna tora.</title>
        <authorList>
            <person name="Kang S.-H."/>
            <person name="Pandey R.P."/>
            <person name="Lee C.-M."/>
            <person name="Sim J.-S."/>
            <person name="Jeong J.-T."/>
            <person name="Choi B.-S."/>
            <person name="Jung M."/>
            <person name="Ginzburg D."/>
            <person name="Zhao K."/>
            <person name="Won S.Y."/>
            <person name="Oh T.-J."/>
            <person name="Yu Y."/>
            <person name="Kim N.-H."/>
            <person name="Lee O.R."/>
            <person name="Lee T.-H."/>
            <person name="Bashyal P."/>
            <person name="Kim T.-S."/>
            <person name="Lee W.-H."/>
            <person name="Kawkins C."/>
            <person name="Kim C.-K."/>
            <person name="Kim J.S."/>
            <person name="Ahn B.O."/>
            <person name="Rhee S.Y."/>
            <person name="Sohng J.K."/>
        </authorList>
    </citation>
    <scope>NUCLEOTIDE SEQUENCE</scope>
    <source>
        <tissue evidence="1">Leaf</tissue>
    </source>
</reference>
<comment type="caution">
    <text evidence="1">The sequence shown here is derived from an EMBL/GenBank/DDBJ whole genome shotgun (WGS) entry which is preliminary data.</text>
</comment>